<evidence type="ECO:0000259" key="6">
    <source>
        <dbReference type="PROSITE" id="PS50075"/>
    </source>
</evidence>
<dbReference type="InterPro" id="IPR025110">
    <property type="entry name" value="AMP-bd_C"/>
</dbReference>
<name>A0A318XN33_9FIRM</name>
<keyword evidence="2" id="KW-0596">Phosphopantetheine</keyword>
<dbReference type="Pfam" id="PF00501">
    <property type="entry name" value="AMP-binding"/>
    <property type="match status" value="1"/>
</dbReference>
<dbReference type="PANTHER" id="PTHR45527">
    <property type="entry name" value="NONRIBOSOMAL PEPTIDE SYNTHETASE"/>
    <property type="match status" value="1"/>
</dbReference>
<evidence type="ECO:0000256" key="3">
    <source>
        <dbReference type="ARBA" id="ARBA00022553"/>
    </source>
</evidence>
<reference evidence="7 8" key="1">
    <citation type="submission" date="2018-06" db="EMBL/GenBank/DDBJ databases">
        <title>Genomic Encyclopedia of Type Strains, Phase I: the one thousand microbial genomes (KMG-I) project.</title>
        <authorList>
            <person name="Kyrpides N."/>
        </authorList>
    </citation>
    <scope>NUCLEOTIDE SEQUENCE [LARGE SCALE GENOMIC DNA]</scope>
    <source>
        <strain evidence="7 8">DSM 19573</strain>
    </source>
</reference>
<dbReference type="Gene3D" id="2.30.38.10">
    <property type="entry name" value="Luciferase, Domain 3"/>
    <property type="match status" value="1"/>
</dbReference>
<dbReference type="PANTHER" id="PTHR45527:SF1">
    <property type="entry name" value="FATTY ACID SYNTHASE"/>
    <property type="match status" value="1"/>
</dbReference>
<keyword evidence="3" id="KW-0597">Phosphoprotein</keyword>
<dbReference type="Pfam" id="PF00668">
    <property type="entry name" value="Condensation"/>
    <property type="match status" value="2"/>
</dbReference>
<dbReference type="PROSITE" id="PS00455">
    <property type="entry name" value="AMP_BINDING"/>
    <property type="match status" value="1"/>
</dbReference>
<keyword evidence="4" id="KW-0560">Oxidoreductase</keyword>
<dbReference type="NCBIfam" id="TIGR01733">
    <property type="entry name" value="AA-adenyl-dom"/>
    <property type="match status" value="1"/>
</dbReference>
<dbReference type="SUPFAM" id="SSF52777">
    <property type="entry name" value="CoA-dependent acyltransferases"/>
    <property type="match status" value="2"/>
</dbReference>
<dbReference type="Gene3D" id="1.10.1200.10">
    <property type="entry name" value="ACP-like"/>
    <property type="match status" value="1"/>
</dbReference>
<evidence type="ECO:0000256" key="2">
    <source>
        <dbReference type="ARBA" id="ARBA00022450"/>
    </source>
</evidence>
<dbReference type="Pfam" id="PF13193">
    <property type="entry name" value="AMP-binding_C"/>
    <property type="match status" value="1"/>
</dbReference>
<dbReference type="Proteomes" id="UP000248132">
    <property type="component" value="Unassembled WGS sequence"/>
</dbReference>
<dbReference type="InterPro" id="IPR036736">
    <property type="entry name" value="ACP-like_sf"/>
</dbReference>
<dbReference type="InterPro" id="IPR010071">
    <property type="entry name" value="AA_adenyl_dom"/>
</dbReference>
<evidence type="ECO:0000313" key="8">
    <source>
        <dbReference type="Proteomes" id="UP000248132"/>
    </source>
</evidence>
<dbReference type="SUPFAM" id="SSF47336">
    <property type="entry name" value="ACP-like"/>
    <property type="match status" value="1"/>
</dbReference>
<dbReference type="PROSITE" id="PS00070">
    <property type="entry name" value="ALDEHYDE_DEHYDR_CYS"/>
    <property type="match status" value="1"/>
</dbReference>
<dbReference type="SUPFAM" id="SSF56801">
    <property type="entry name" value="Acetyl-CoA synthetase-like"/>
    <property type="match status" value="2"/>
</dbReference>
<evidence type="ECO:0000256" key="5">
    <source>
        <dbReference type="ARBA" id="ARBA00023194"/>
    </source>
</evidence>
<feature type="domain" description="Carrier" evidence="6">
    <location>
        <begin position="972"/>
        <end position="1048"/>
    </location>
</feature>
<evidence type="ECO:0000256" key="1">
    <source>
        <dbReference type="ARBA" id="ARBA00001957"/>
    </source>
</evidence>
<dbReference type="EMBL" id="QKMR01000014">
    <property type="protein sequence ID" value="PYG86999.1"/>
    <property type="molecule type" value="Genomic_DNA"/>
</dbReference>
<organism evidence="7 8">
    <name type="scientific">Ruminiclostridium sufflavum DSM 19573</name>
    <dbReference type="NCBI Taxonomy" id="1121337"/>
    <lineage>
        <taxon>Bacteria</taxon>
        <taxon>Bacillati</taxon>
        <taxon>Bacillota</taxon>
        <taxon>Clostridia</taxon>
        <taxon>Eubacteriales</taxon>
        <taxon>Oscillospiraceae</taxon>
        <taxon>Ruminiclostridium</taxon>
    </lineage>
</organism>
<dbReference type="Gene3D" id="3.30.559.30">
    <property type="entry name" value="Nonribosomal peptide synthetase, condensation domain"/>
    <property type="match status" value="2"/>
</dbReference>
<dbReference type="GO" id="GO:0031177">
    <property type="term" value="F:phosphopantetheine binding"/>
    <property type="evidence" value="ECO:0007669"/>
    <property type="project" value="TreeGrafter"/>
</dbReference>
<dbReference type="Gene3D" id="3.30.300.30">
    <property type="match status" value="1"/>
</dbReference>
<dbReference type="OrthoDB" id="51171at2"/>
<dbReference type="PROSITE" id="PS00012">
    <property type="entry name" value="PHOSPHOPANTETHEINE"/>
    <property type="match status" value="1"/>
</dbReference>
<accession>A0A318XN33</accession>
<dbReference type="InterPro" id="IPR042099">
    <property type="entry name" value="ANL_N_sf"/>
</dbReference>
<dbReference type="InterPro" id="IPR020845">
    <property type="entry name" value="AMP-binding_CS"/>
</dbReference>
<dbReference type="GO" id="GO:0043041">
    <property type="term" value="P:amino acid activation for nonribosomal peptide biosynthetic process"/>
    <property type="evidence" value="ECO:0007669"/>
    <property type="project" value="TreeGrafter"/>
</dbReference>
<dbReference type="InterPro" id="IPR045851">
    <property type="entry name" value="AMP-bd_C_sf"/>
</dbReference>
<protein>
    <submittedName>
        <fullName evidence="7">Amino acid adenylation domain-containing protein</fullName>
    </submittedName>
</protein>
<dbReference type="InterPro" id="IPR000873">
    <property type="entry name" value="AMP-dep_synth/lig_dom"/>
</dbReference>
<dbReference type="Pfam" id="PF00550">
    <property type="entry name" value="PP-binding"/>
    <property type="match status" value="1"/>
</dbReference>
<dbReference type="GO" id="GO:0016491">
    <property type="term" value="F:oxidoreductase activity"/>
    <property type="evidence" value="ECO:0007669"/>
    <property type="project" value="UniProtKB-KW"/>
</dbReference>
<evidence type="ECO:0000256" key="4">
    <source>
        <dbReference type="ARBA" id="ARBA00023002"/>
    </source>
</evidence>
<dbReference type="InterPro" id="IPR009081">
    <property type="entry name" value="PP-bd_ACP"/>
</dbReference>
<dbReference type="FunFam" id="3.30.300.30:FF:000010">
    <property type="entry name" value="Enterobactin synthetase component F"/>
    <property type="match status" value="1"/>
</dbReference>
<dbReference type="InterPro" id="IPR016160">
    <property type="entry name" value="Ald_DH_CS_CYS"/>
</dbReference>
<proteinExistence type="predicted"/>
<keyword evidence="5" id="KW-0045">Antibiotic biosynthesis</keyword>
<feature type="non-terminal residue" evidence="7">
    <location>
        <position position="1"/>
    </location>
</feature>
<dbReference type="Gene3D" id="3.40.50.12780">
    <property type="entry name" value="N-terminal domain of ligase-like"/>
    <property type="match status" value="1"/>
</dbReference>
<gene>
    <name evidence="7" type="ORF">LY28_02377</name>
</gene>
<comment type="cofactor">
    <cofactor evidence="1">
        <name>pantetheine 4'-phosphate</name>
        <dbReference type="ChEBI" id="CHEBI:47942"/>
    </cofactor>
</comment>
<dbReference type="RefSeq" id="WP_117434288.1">
    <property type="nucleotide sequence ID" value="NZ_QKMR01000014.1"/>
</dbReference>
<comment type="caution">
    <text evidence="7">The sequence shown here is derived from an EMBL/GenBank/DDBJ whole genome shotgun (WGS) entry which is preliminary data.</text>
</comment>
<dbReference type="GO" id="GO:0044550">
    <property type="term" value="P:secondary metabolite biosynthetic process"/>
    <property type="evidence" value="ECO:0007669"/>
    <property type="project" value="TreeGrafter"/>
</dbReference>
<evidence type="ECO:0000313" key="7">
    <source>
        <dbReference type="EMBL" id="PYG86999.1"/>
    </source>
</evidence>
<sequence>RNPLFDVMFVLQNNEKVELQMGDARFCPLETEPRTAKFDLTLQVSELDGGYEVILEYCRDLFTEASARTMLLHFEALVDSILANPNARIAELEIISDAERETILGAFNERNNESTQIYILDSGKLCGIGVAGELCIAGAALACGRLSNTEISKNEFGKNPYGEGILYHSGELARWQIGGNLEYIGHMGDNSDSNIKSVIEEEARKTYPYSGYMNYLKSRDTADSLVYWRSLLSDYEGDYYIKSVSDVDSDEAYSGVVSRRIEQGLLDRLEETSKNLNISICTIFEAAFGLLLQKYADSSDVLFGKLLLGRNEEFINSGFDNSLHPIPVRFRTEAEMSLVELLRAVARQSGESFRYRHYTRASIQEMTAQNGSIMRVLFVLKDCLRDGELIQGREFESEKSGEQTGNELTFMVRIGGSTTLEVLFHTKKYCEMDGELLLSRFHNILTQVADSTAIECEAITLGITEQEFNDVFIPYNNTEVCFQNGTLHGLFIEQVMKTPMHAAVIYNGRQITYSLLYQEACRVSNFILASGVKPGEKIAVMGERKIETIVNILGILLSGCSYVPLSPDYPEERNHYIITNSECKMTLTSDTLEDAADYSDKIDHVRGGADALAYVIYTSGSTGTPKGVAIRHSAAVNTIIDINKKFQIDDKDRIIGLSSFAFDLSVYDIFGALSTGAALVMVEEQRDVNEIQGILAKQKITLWNSVPAIMDIFNESADKSFVNMSLRNVLLSGDWIPLYLPGAIRNKFPNASVTSLGGATEGSIWSIYFPIHEVKDVWHSIPYGKPLANQKMYVLDKKLRMCPLGISGQICIGGKGVAEGYVNDSVKTNRAFVDNDEYGKIYLTGDYGRMRSDGNIEFLGRVDDQIKIRGFRIELGEIESVIRKQPGVSDAVVIVREMDGDKSICAYLVPEQGIGPQELDISSVREALIEKLPEYMIPTFIIKLNALPLNKNGKLDKSALPKPDGIRRTYTAPRTDEECAVIQVFEEILGLSSIGIDDSFFELGGDSMKAVRTVSKLREKGYEFAVIDIMQKQTARLIATVKVNDRKINMIDFMSITTDESKKDKTGNMKTDIIDCIENYGNNFLRSNSHSDCNALYVNHYFLKEIKNIMIDVNEINYDADGTASILQTIILNQGAMRIKFNEVTECFEEYEYCDDWIIPILDIEKYNVEMNSFIDVFQQVVRELNFLSDNRLLSRILILKTGEDRCAILHAVHHSIWDGVSKDLLRAMFTEELRREKLGKNSRSYIQYCKDIEKLKKSYVFNEEETLAFEECVKLAFKTYKSITRLAPNYLASIRVKLDDTRSKEFSVNPIDTAMKFFSSLLYDDTTEESLIVPFTILRHNRNQRNSGMLGLTLDANLTLFDIRKKTKIECMLDKYFDPEVIPFSEKISLFQEKSGFSDMDLMIPNINYQGLFQVAGGLDSENMDEMQVKIETTDFNTGRNTMGMAFYMQDNILMAQIVGIRVDENIVERALKNIDPTTD</sequence>
<dbReference type="InterPro" id="IPR006162">
    <property type="entry name" value="Ppantetheine_attach_site"/>
</dbReference>
<dbReference type="GO" id="GO:0017000">
    <property type="term" value="P:antibiotic biosynthetic process"/>
    <property type="evidence" value="ECO:0007669"/>
    <property type="project" value="UniProtKB-KW"/>
</dbReference>
<keyword evidence="8" id="KW-1185">Reference proteome</keyword>
<dbReference type="InterPro" id="IPR001242">
    <property type="entry name" value="Condensation_dom"/>
</dbReference>
<dbReference type="GO" id="GO:0005737">
    <property type="term" value="C:cytoplasm"/>
    <property type="evidence" value="ECO:0007669"/>
    <property type="project" value="TreeGrafter"/>
</dbReference>
<dbReference type="PROSITE" id="PS50075">
    <property type="entry name" value="CARRIER"/>
    <property type="match status" value="1"/>
</dbReference>